<name>A0A0A5G2A1_9BACI</name>
<dbReference type="AlphaFoldDB" id="A0A0A5G2A1"/>
<dbReference type="Proteomes" id="UP000030401">
    <property type="component" value="Unassembled WGS sequence"/>
</dbReference>
<evidence type="ECO:0000313" key="1">
    <source>
        <dbReference type="EMBL" id="KGX85215.1"/>
    </source>
</evidence>
<comment type="caution">
    <text evidence="1">The sequence shown here is derived from an EMBL/GenBank/DDBJ whole genome shotgun (WGS) entry which is preliminary data.</text>
</comment>
<keyword evidence="2" id="KW-1185">Reference proteome</keyword>
<reference evidence="1 2" key="1">
    <citation type="submission" date="2013-08" db="EMBL/GenBank/DDBJ databases">
        <authorList>
            <person name="Huang J."/>
            <person name="Wang G."/>
        </authorList>
    </citation>
    <scope>NUCLEOTIDE SEQUENCE [LARGE SCALE GENOMIC DNA]</scope>
    <source>
        <strain evidence="1 2">JSM 072002</strain>
    </source>
</reference>
<dbReference type="EMBL" id="AVPG01000025">
    <property type="protein sequence ID" value="KGX85215.1"/>
    <property type="molecule type" value="Genomic_DNA"/>
</dbReference>
<dbReference type="RefSeq" id="WP_036835709.1">
    <property type="nucleotide sequence ID" value="NZ_AVPG01000025.1"/>
</dbReference>
<dbReference type="STRING" id="1385512.N784_09975"/>
<proteinExistence type="predicted"/>
<dbReference type="eggNOG" id="ENOG5033ZIR">
    <property type="taxonomic scope" value="Bacteria"/>
</dbReference>
<sequence>MNTKEIELKSGAHFNRTVGGIVTNSLDAVDVAVQNGCAIQDVRYTLRYPEIMICDLSNPEYPLNLCDGETIYNCFIMIEKTLSDYIKNTNIKRITGDSLKTEIAITGPIKQELWQVKNAILQRVYECLDIKSKMYLSLYEARGIHQIRNINNSNDIVKEFYQQFIAKYSEYIKQEAKPQIKLFNQSTIYQNHLLWNKIKGLAKNKLFILTAGLSIALGYMNSTMDKRIFFTEVHRENDPYQLYRKKNFHTIFPENICEEAQHDSIVIIDKIYTGGSLLIAEDLVVGKRSNTSPKILKVGLFPKSYHSLHNVDYVVYAGRLIKSTYILENYTSEDWHFGLLLEPSTEMRIHI</sequence>
<organism evidence="1 2">
    <name type="scientific">Pontibacillus litoralis JSM 072002</name>
    <dbReference type="NCBI Taxonomy" id="1385512"/>
    <lineage>
        <taxon>Bacteria</taxon>
        <taxon>Bacillati</taxon>
        <taxon>Bacillota</taxon>
        <taxon>Bacilli</taxon>
        <taxon>Bacillales</taxon>
        <taxon>Bacillaceae</taxon>
        <taxon>Pontibacillus</taxon>
    </lineage>
</organism>
<gene>
    <name evidence="1" type="ORF">N784_09975</name>
</gene>
<accession>A0A0A5G2A1</accession>
<protein>
    <submittedName>
        <fullName evidence="1">Uncharacterized protein</fullName>
    </submittedName>
</protein>
<dbReference type="OrthoDB" id="6987233at2"/>
<evidence type="ECO:0000313" key="2">
    <source>
        <dbReference type="Proteomes" id="UP000030401"/>
    </source>
</evidence>